<evidence type="ECO:0000256" key="2">
    <source>
        <dbReference type="SAM" id="Phobius"/>
    </source>
</evidence>
<gene>
    <name evidence="3" type="ORF">BCR34DRAFT_639144</name>
</gene>
<feature type="region of interest" description="Disordered" evidence="1">
    <location>
        <begin position="270"/>
        <end position="296"/>
    </location>
</feature>
<sequence length="317" mass="35058">PRLEKQQRRRRSCISRDPLLLLRSAYTGCCRTCHNHHLFYYLQRPQYPKMNPLTSFRDLAIAVMIPLSTRFLVVIVSYIFAGEPELAVHAGTQEDPQNLAAPGLDHSNPSVHSQAGLPDDPDTLPNAKETQSVAEVKAVEDMKATDDLKNDDDDTGNVETDRSDCSIPPRSDVRPHASPFATNDTIWDRCFSLRSRTTTTSLGFSLFLPGDRVPSPQQTPGSSWNGGGAWKSKSASSSSSETMIASKRRLRKREKTNLRRLDICPDMNTNNAIGPIHSTPTPQTTLQPTTPAPRGTSIAGALKVWDKMFESKKSQSS</sequence>
<keyword evidence="2" id="KW-0472">Membrane</keyword>
<name>A0A1Y1YNM5_9PLEO</name>
<reference evidence="3 4" key="1">
    <citation type="submission" date="2016-07" db="EMBL/GenBank/DDBJ databases">
        <title>Pervasive Adenine N6-methylation of Active Genes in Fungi.</title>
        <authorList>
            <consortium name="DOE Joint Genome Institute"/>
            <person name="Mondo S.J."/>
            <person name="Dannebaum R.O."/>
            <person name="Kuo R.C."/>
            <person name="Labutti K."/>
            <person name="Haridas S."/>
            <person name="Kuo A."/>
            <person name="Salamov A."/>
            <person name="Ahrendt S.R."/>
            <person name="Lipzen A."/>
            <person name="Sullivan W."/>
            <person name="Andreopoulos W.B."/>
            <person name="Clum A."/>
            <person name="Lindquist E."/>
            <person name="Daum C."/>
            <person name="Ramamoorthy G.K."/>
            <person name="Gryganskyi A."/>
            <person name="Culley D."/>
            <person name="Magnuson J.K."/>
            <person name="James T.Y."/>
            <person name="O'Malley M.A."/>
            <person name="Stajich J.E."/>
            <person name="Spatafora J.W."/>
            <person name="Visel A."/>
            <person name="Grigoriev I.V."/>
        </authorList>
    </citation>
    <scope>NUCLEOTIDE SEQUENCE [LARGE SCALE GENOMIC DNA]</scope>
    <source>
        <strain evidence="3 4">CBS 115471</strain>
    </source>
</reference>
<dbReference type="Proteomes" id="UP000193144">
    <property type="component" value="Unassembled WGS sequence"/>
</dbReference>
<feature type="region of interest" description="Disordered" evidence="1">
    <location>
        <begin position="95"/>
        <end position="178"/>
    </location>
</feature>
<protein>
    <submittedName>
        <fullName evidence="3">Uncharacterized protein</fullName>
    </submittedName>
</protein>
<proteinExistence type="predicted"/>
<keyword evidence="2" id="KW-0812">Transmembrane</keyword>
<accession>A0A1Y1YNM5</accession>
<evidence type="ECO:0000313" key="4">
    <source>
        <dbReference type="Proteomes" id="UP000193144"/>
    </source>
</evidence>
<dbReference type="EMBL" id="MCFA01000195">
    <property type="protein sequence ID" value="ORX99627.1"/>
    <property type="molecule type" value="Genomic_DNA"/>
</dbReference>
<dbReference type="AlphaFoldDB" id="A0A1Y1YNM5"/>
<keyword evidence="2" id="KW-1133">Transmembrane helix</keyword>
<feature type="compositionally biased region" description="Low complexity" evidence="1">
    <location>
        <begin position="279"/>
        <end position="293"/>
    </location>
</feature>
<feature type="compositionally biased region" description="Basic and acidic residues" evidence="1">
    <location>
        <begin position="137"/>
        <end position="148"/>
    </location>
</feature>
<feature type="non-terminal residue" evidence="3">
    <location>
        <position position="1"/>
    </location>
</feature>
<evidence type="ECO:0000313" key="3">
    <source>
        <dbReference type="EMBL" id="ORX99627.1"/>
    </source>
</evidence>
<feature type="region of interest" description="Disordered" evidence="1">
    <location>
        <begin position="211"/>
        <end position="252"/>
    </location>
</feature>
<feature type="compositionally biased region" description="Low complexity" evidence="1">
    <location>
        <begin position="231"/>
        <end position="240"/>
    </location>
</feature>
<keyword evidence="4" id="KW-1185">Reference proteome</keyword>
<feature type="transmembrane region" description="Helical" evidence="2">
    <location>
        <begin position="59"/>
        <end position="80"/>
    </location>
</feature>
<organism evidence="3 4">
    <name type="scientific">Clohesyomyces aquaticus</name>
    <dbReference type="NCBI Taxonomy" id="1231657"/>
    <lineage>
        <taxon>Eukaryota</taxon>
        <taxon>Fungi</taxon>
        <taxon>Dikarya</taxon>
        <taxon>Ascomycota</taxon>
        <taxon>Pezizomycotina</taxon>
        <taxon>Dothideomycetes</taxon>
        <taxon>Pleosporomycetidae</taxon>
        <taxon>Pleosporales</taxon>
        <taxon>Lindgomycetaceae</taxon>
        <taxon>Clohesyomyces</taxon>
    </lineage>
</organism>
<evidence type="ECO:0000256" key="1">
    <source>
        <dbReference type="SAM" id="MobiDB-lite"/>
    </source>
</evidence>
<comment type="caution">
    <text evidence="3">The sequence shown here is derived from an EMBL/GenBank/DDBJ whole genome shotgun (WGS) entry which is preliminary data.</text>
</comment>